<dbReference type="Pfam" id="PF00107">
    <property type="entry name" value="ADH_zinc_N"/>
    <property type="match status" value="1"/>
</dbReference>
<dbReference type="OrthoDB" id="9809185at2"/>
<dbReference type="GO" id="GO:0016616">
    <property type="term" value="F:oxidoreductase activity, acting on the CH-OH group of donors, NAD or NADP as acceptor"/>
    <property type="evidence" value="ECO:0007669"/>
    <property type="project" value="UniProtKB-ARBA"/>
</dbReference>
<dbReference type="SMART" id="SM00829">
    <property type="entry name" value="PKS_ER"/>
    <property type="match status" value="1"/>
</dbReference>
<evidence type="ECO:0000259" key="5">
    <source>
        <dbReference type="SMART" id="SM00829"/>
    </source>
</evidence>
<keyword evidence="7" id="KW-1185">Reference proteome</keyword>
<dbReference type="GO" id="GO:0008270">
    <property type="term" value="F:zinc ion binding"/>
    <property type="evidence" value="ECO:0007669"/>
    <property type="project" value="InterPro"/>
</dbReference>
<dbReference type="Pfam" id="PF08240">
    <property type="entry name" value="ADH_N"/>
    <property type="match status" value="1"/>
</dbReference>
<gene>
    <name evidence="6" type="ORF">RC74_12825</name>
</gene>
<name>A0A126V1K1_9RHOB</name>
<dbReference type="PROSITE" id="PS00059">
    <property type="entry name" value="ADH_ZINC"/>
    <property type="match status" value="1"/>
</dbReference>
<dbReference type="InterPro" id="IPR011032">
    <property type="entry name" value="GroES-like_sf"/>
</dbReference>
<dbReference type="InterPro" id="IPR036291">
    <property type="entry name" value="NAD(P)-bd_dom_sf"/>
</dbReference>
<evidence type="ECO:0000256" key="2">
    <source>
        <dbReference type="ARBA" id="ARBA00022833"/>
    </source>
</evidence>
<evidence type="ECO:0000313" key="6">
    <source>
        <dbReference type="EMBL" id="AML52037.1"/>
    </source>
</evidence>
<dbReference type="PANTHER" id="PTHR43401">
    <property type="entry name" value="L-THREONINE 3-DEHYDROGENASE"/>
    <property type="match status" value="1"/>
</dbReference>
<dbReference type="EMBL" id="CP014327">
    <property type="protein sequence ID" value="AML52037.1"/>
    <property type="molecule type" value="Genomic_DNA"/>
</dbReference>
<dbReference type="AlphaFoldDB" id="A0A126V1K1"/>
<dbReference type="CDD" id="cd08261">
    <property type="entry name" value="Zn_ADH7"/>
    <property type="match status" value="1"/>
</dbReference>
<dbReference type="Proteomes" id="UP000070371">
    <property type="component" value="Chromosome"/>
</dbReference>
<evidence type="ECO:0000256" key="4">
    <source>
        <dbReference type="RuleBase" id="RU361277"/>
    </source>
</evidence>
<keyword evidence="2 4" id="KW-0862">Zinc</keyword>
<dbReference type="Gene3D" id="3.90.180.10">
    <property type="entry name" value="Medium-chain alcohol dehydrogenases, catalytic domain"/>
    <property type="match status" value="1"/>
</dbReference>
<dbReference type="KEGG" id="hat:RC74_12825"/>
<evidence type="ECO:0000256" key="1">
    <source>
        <dbReference type="ARBA" id="ARBA00022723"/>
    </source>
</evidence>
<protein>
    <submittedName>
        <fullName evidence="6">Sorbitol dehydrogenase</fullName>
    </submittedName>
</protein>
<dbReference type="Gene3D" id="3.40.50.720">
    <property type="entry name" value="NAD(P)-binding Rossmann-like Domain"/>
    <property type="match status" value="1"/>
</dbReference>
<evidence type="ECO:0000256" key="3">
    <source>
        <dbReference type="ARBA" id="ARBA00023002"/>
    </source>
</evidence>
<dbReference type="RefSeq" id="WP_039003894.1">
    <property type="nucleotide sequence ID" value="NZ_CP014327.1"/>
</dbReference>
<dbReference type="STRING" id="1579316.RC74_12825"/>
<reference evidence="6 7" key="1">
    <citation type="submission" date="2016-02" db="EMBL/GenBank/DDBJ databases">
        <title>Complete genome sequence of Halocynthiibacter arcticus PAMC 20958t from arctic marine sediment.</title>
        <authorList>
            <person name="Lee Y.M."/>
            <person name="Baek K."/>
            <person name="Lee H.K."/>
            <person name="Shin S.C."/>
        </authorList>
    </citation>
    <scope>NUCLEOTIDE SEQUENCE [LARGE SCALE GENOMIC DNA]</scope>
    <source>
        <strain evidence="6">PAMC 20958</strain>
    </source>
</reference>
<dbReference type="InterPro" id="IPR013154">
    <property type="entry name" value="ADH-like_N"/>
</dbReference>
<dbReference type="PANTHER" id="PTHR43401:SF2">
    <property type="entry name" value="L-THREONINE 3-DEHYDROGENASE"/>
    <property type="match status" value="1"/>
</dbReference>
<keyword evidence="1 4" id="KW-0479">Metal-binding</keyword>
<evidence type="ECO:0000313" key="7">
    <source>
        <dbReference type="Proteomes" id="UP000070371"/>
    </source>
</evidence>
<dbReference type="InterPro" id="IPR002328">
    <property type="entry name" value="ADH_Zn_CS"/>
</dbReference>
<dbReference type="SUPFAM" id="SSF50129">
    <property type="entry name" value="GroES-like"/>
    <property type="match status" value="1"/>
</dbReference>
<keyword evidence="3" id="KW-0560">Oxidoreductase</keyword>
<dbReference type="InterPro" id="IPR013149">
    <property type="entry name" value="ADH-like_C"/>
</dbReference>
<sequence length="341" mass="36442">MKALVIEKIGQAGFREIDAPQPKADEVLIDVKHVGLCGSDLNTFRGTNPLSKLPRIPGHEIGGVIRSAGSEVPVEFSNGASVIVIPYSTCGKCSSCLNGRENACKYNETLGVQKDGGMSTSIVVHHDRLIRNDQLKPAHLALVEPLSVGFHAVARGRVSEKDTVVVLGGGMIGVGAMLGAKARGARVIAVEVSEEKHAPLLGLGVDHVINPMKEDLEKTLATLTNGNGADVVVEAVGLPETFRAAIDLVCFSGRVVYVGYAKSEVSYNTSLFNLKELDILGSRNATRADFDAVIAFISGQEELASSLISRVFPWAEADQAFEYWEANRNKTFKVMINLADG</sequence>
<comment type="cofactor">
    <cofactor evidence="4">
        <name>Zn(2+)</name>
        <dbReference type="ChEBI" id="CHEBI:29105"/>
    </cofactor>
</comment>
<dbReference type="InterPro" id="IPR020843">
    <property type="entry name" value="ER"/>
</dbReference>
<feature type="domain" description="Enoyl reductase (ER)" evidence="5">
    <location>
        <begin position="10"/>
        <end position="336"/>
    </location>
</feature>
<organism evidence="6 7">
    <name type="scientific">Falsihalocynthiibacter arcticus</name>
    <dbReference type="NCBI Taxonomy" id="1579316"/>
    <lineage>
        <taxon>Bacteria</taxon>
        <taxon>Pseudomonadati</taxon>
        <taxon>Pseudomonadota</taxon>
        <taxon>Alphaproteobacteria</taxon>
        <taxon>Rhodobacterales</taxon>
        <taxon>Roseobacteraceae</taxon>
        <taxon>Falsihalocynthiibacter</taxon>
    </lineage>
</organism>
<dbReference type="InterPro" id="IPR050129">
    <property type="entry name" value="Zn_alcohol_dh"/>
</dbReference>
<comment type="similarity">
    <text evidence="4">Belongs to the zinc-containing alcohol dehydrogenase family.</text>
</comment>
<proteinExistence type="inferred from homology"/>
<accession>A0A126V1K1</accession>
<dbReference type="SUPFAM" id="SSF51735">
    <property type="entry name" value="NAD(P)-binding Rossmann-fold domains"/>
    <property type="match status" value="1"/>
</dbReference>